<organism evidence="2 3">
    <name type="scientific">Actinomyces ruminicola</name>
    <dbReference type="NCBI Taxonomy" id="332524"/>
    <lineage>
        <taxon>Bacteria</taxon>
        <taxon>Bacillati</taxon>
        <taxon>Actinomycetota</taxon>
        <taxon>Actinomycetes</taxon>
        <taxon>Actinomycetales</taxon>
        <taxon>Actinomycetaceae</taxon>
        <taxon>Actinomyces</taxon>
    </lineage>
</organism>
<protein>
    <submittedName>
        <fullName evidence="2">Uncharacterized protein</fullName>
    </submittedName>
</protein>
<dbReference type="EMBL" id="FNHU01000004">
    <property type="protein sequence ID" value="SDM58429.1"/>
    <property type="molecule type" value="Genomic_DNA"/>
</dbReference>
<reference evidence="2 3" key="1">
    <citation type="submission" date="2016-10" db="EMBL/GenBank/DDBJ databases">
        <authorList>
            <person name="de Groot N.N."/>
        </authorList>
    </citation>
    <scope>NUCLEOTIDE SEQUENCE [LARGE SCALE GENOMIC DNA]</scope>
    <source>
        <strain evidence="2 3">KPR-7B</strain>
    </source>
</reference>
<gene>
    <name evidence="2" type="ORF">SAMN04487766_10472</name>
</gene>
<proteinExistence type="predicted"/>
<dbReference type="Proteomes" id="UP000199671">
    <property type="component" value="Unassembled WGS sequence"/>
</dbReference>
<feature type="region of interest" description="Disordered" evidence="1">
    <location>
        <begin position="549"/>
        <end position="571"/>
    </location>
</feature>
<sequence length="571" mass="61218">MTTWDEFAALIRDAGDPRSPRAQRRIYELVVDAPPDAEAMSASAVPGAEALAAVDRTWLAGLGEDPTRMRDEIDAAIAACRTLRRHAGLSALPLRYAEVELYAYYGQRDDALEHLRVARLFSFDTVDVDATLATARIHGDYSGVIRTTTAVPTRPDADPAATALGLAASLLPYLAQRRRVEAEDALAALGQVDIPMALRLRLLGDELEYLGLSGQWERGLARLRHTDAVADEASAWSLLNAAVGVSLVLREANRAGYGSNAIGSSLRWDNPWAAPPAVTGWDTVVHAYDAVTAFARALAARFDGRNGNNAISYRTESRMAAEAAGLAARSYGTVTGPADARGATSRKTLLKNVNQLLVLARGYGLEAVREQALVTAETISRSLSEETDDSQLEAIVDLRIAFARLLLELGADERAEREALDTTELCLSQGWVELACASLATAARATHVRADRAATVAHCERMGELMDTWPMGRLGERIGTLVEAVGRPETSCLALAILAERLAAGAAEDHSRAAAAREACKRCREQLDCSKTPPEGVLARVQAVEEAIAPYGRGRGGRHRADPAQAPETGQ</sequence>
<evidence type="ECO:0000256" key="1">
    <source>
        <dbReference type="SAM" id="MobiDB-lite"/>
    </source>
</evidence>
<accession>A0A1G9UES0</accession>
<dbReference type="AlphaFoldDB" id="A0A1G9UES0"/>
<evidence type="ECO:0000313" key="2">
    <source>
        <dbReference type="EMBL" id="SDM58429.1"/>
    </source>
</evidence>
<dbReference type="OrthoDB" id="3247057at2"/>
<name>A0A1G9UES0_9ACTO</name>
<evidence type="ECO:0000313" key="3">
    <source>
        <dbReference type="Proteomes" id="UP000199671"/>
    </source>
</evidence>
<dbReference type="RefSeq" id="WP_092609135.1">
    <property type="nucleotide sequence ID" value="NZ_FNHU01000004.1"/>
</dbReference>